<dbReference type="InterPro" id="IPR011992">
    <property type="entry name" value="EF-hand-dom_pair"/>
</dbReference>
<gene>
    <name evidence="3" type="ORF">CYMTET_12886</name>
</gene>
<dbReference type="Gene3D" id="1.10.238.10">
    <property type="entry name" value="EF-hand"/>
    <property type="match status" value="1"/>
</dbReference>
<dbReference type="CDD" id="cd00051">
    <property type="entry name" value="EFh"/>
    <property type="match status" value="1"/>
</dbReference>
<dbReference type="PROSITE" id="PS00018">
    <property type="entry name" value="EF_HAND_1"/>
    <property type="match status" value="1"/>
</dbReference>
<evidence type="ECO:0000313" key="4">
    <source>
        <dbReference type="Proteomes" id="UP001190700"/>
    </source>
</evidence>
<evidence type="ECO:0000259" key="2">
    <source>
        <dbReference type="Pfam" id="PF02517"/>
    </source>
</evidence>
<dbReference type="Proteomes" id="UP001190700">
    <property type="component" value="Unassembled WGS sequence"/>
</dbReference>
<dbReference type="GO" id="GO:0004175">
    <property type="term" value="F:endopeptidase activity"/>
    <property type="evidence" value="ECO:0007669"/>
    <property type="project" value="UniProtKB-ARBA"/>
</dbReference>
<evidence type="ECO:0000313" key="3">
    <source>
        <dbReference type="EMBL" id="KAK3279218.1"/>
    </source>
</evidence>
<reference evidence="3 4" key="1">
    <citation type="journal article" date="2015" name="Genome Biol. Evol.">
        <title>Comparative Genomics of a Bacterivorous Green Alga Reveals Evolutionary Causalities and Consequences of Phago-Mixotrophic Mode of Nutrition.</title>
        <authorList>
            <person name="Burns J.A."/>
            <person name="Paasch A."/>
            <person name="Narechania A."/>
            <person name="Kim E."/>
        </authorList>
    </citation>
    <scope>NUCLEOTIDE SEQUENCE [LARGE SCALE GENOMIC DNA]</scope>
    <source>
        <strain evidence="3 4">PLY_AMNH</strain>
    </source>
</reference>
<organism evidence="3 4">
    <name type="scientific">Cymbomonas tetramitiformis</name>
    <dbReference type="NCBI Taxonomy" id="36881"/>
    <lineage>
        <taxon>Eukaryota</taxon>
        <taxon>Viridiplantae</taxon>
        <taxon>Chlorophyta</taxon>
        <taxon>Pyramimonadophyceae</taxon>
        <taxon>Pyramimonadales</taxon>
        <taxon>Pyramimonadaceae</taxon>
        <taxon>Cymbomonas</taxon>
    </lineage>
</organism>
<comment type="caution">
    <text evidence="3">The sequence shown here is derived from an EMBL/GenBank/DDBJ whole genome shotgun (WGS) entry which is preliminary data.</text>
</comment>
<dbReference type="GO" id="GO:0080120">
    <property type="term" value="P:CAAX-box protein maturation"/>
    <property type="evidence" value="ECO:0007669"/>
    <property type="project" value="UniProtKB-ARBA"/>
</dbReference>
<accession>A0AAE0GJT1</accession>
<dbReference type="GO" id="GO:0005509">
    <property type="term" value="F:calcium ion binding"/>
    <property type="evidence" value="ECO:0007669"/>
    <property type="project" value="InterPro"/>
</dbReference>
<dbReference type="InterPro" id="IPR018247">
    <property type="entry name" value="EF_Hand_1_Ca_BS"/>
</dbReference>
<dbReference type="EMBL" id="LGRX02005059">
    <property type="protein sequence ID" value="KAK3279218.1"/>
    <property type="molecule type" value="Genomic_DNA"/>
</dbReference>
<keyword evidence="4" id="KW-1185">Reference proteome</keyword>
<proteinExistence type="predicted"/>
<sequence>MRQSRVCCNKYSFYSEAFWPAEDKLNKLRRKAGTGFALAVWNYDKIVQALAPAPGGSELWQAMAGIALCGAPLALFGEWFARRPEPLAAIINQDTKLLTLQVFGTLPQPIAVGVVASQLSLWTAVTEEAAFRGAVLPTLAGSDLGVGGAYLVSSALFGVVHWGGDFTKEAAVLVALQSGYGLAFGACYLLTGGSLLAPIAAHWAYDFWTLLGTHLLVSTQVKYANAEVKETPEEAADVAAIAKQFELEERFVRLTRVVFLWLDTDRDGLLDTNELRIGLCAMGQPGPSEADAEDAMQSVDSGDAGVSFAQFLRLVVRLEMDPVVTVKSLLY</sequence>
<dbReference type="SUPFAM" id="SSF47473">
    <property type="entry name" value="EF-hand"/>
    <property type="match status" value="1"/>
</dbReference>
<keyword evidence="1" id="KW-0106">Calcium</keyword>
<feature type="domain" description="CAAX prenyl protease 2/Lysostaphin resistance protein A-like" evidence="2">
    <location>
        <begin position="119"/>
        <end position="207"/>
    </location>
</feature>
<dbReference type="AlphaFoldDB" id="A0AAE0GJT1"/>
<dbReference type="Pfam" id="PF02517">
    <property type="entry name" value="Rce1-like"/>
    <property type="match status" value="1"/>
</dbReference>
<evidence type="ECO:0000256" key="1">
    <source>
        <dbReference type="ARBA" id="ARBA00022837"/>
    </source>
</evidence>
<dbReference type="InterPro" id="IPR003675">
    <property type="entry name" value="Rce1/LyrA-like_dom"/>
</dbReference>
<dbReference type="InterPro" id="IPR002048">
    <property type="entry name" value="EF_hand_dom"/>
</dbReference>
<name>A0AAE0GJT1_9CHLO</name>
<protein>
    <recommendedName>
        <fullName evidence="2">CAAX prenyl protease 2/Lysostaphin resistance protein A-like domain-containing protein</fullName>
    </recommendedName>
</protein>